<gene>
    <name evidence="3" type="ORF">A2592_01720</name>
</gene>
<dbReference type="Gene3D" id="3.30.470.20">
    <property type="entry name" value="ATP-grasp fold, B domain"/>
    <property type="match status" value="1"/>
</dbReference>
<evidence type="ECO:0000313" key="3">
    <source>
        <dbReference type="EMBL" id="OGG87854.1"/>
    </source>
</evidence>
<protein>
    <recommendedName>
        <fullName evidence="2">ATP-grasp domain-containing protein</fullName>
    </recommendedName>
</protein>
<feature type="domain" description="ATP-grasp" evidence="2">
    <location>
        <begin position="121"/>
        <end position="307"/>
    </location>
</feature>
<dbReference type="PANTHER" id="PTHR21621">
    <property type="entry name" value="RIBOSOMAL PROTEIN S6 MODIFICATION PROTEIN"/>
    <property type="match status" value="1"/>
</dbReference>
<dbReference type="Proteomes" id="UP000179230">
    <property type="component" value="Unassembled WGS sequence"/>
</dbReference>
<reference evidence="3 4" key="1">
    <citation type="journal article" date="2016" name="Nat. Commun.">
        <title>Thousands of microbial genomes shed light on interconnected biogeochemical processes in an aquifer system.</title>
        <authorList>
            <person name="Anantharaman K."/>
            <person name="Brown C.T."/>
            <person name="Hug L.A."/>
            <person name="Sharon I."/>
            <person name="Castelle C.J."/>
            <person name="Probst A.J."/>
            <person name="Thomas B.C."/>
            <person name="Singh A."/>
            <person name="Wilkins M.J."/>
            <person name="Karaoz U."/>
            <person name="Brodie E.L."/>
            <person name="Williams K.H."/>
            <person name="Hubbard S.S."/>
            <person name="Banfield J.F."/>
        </authorList>
    </citation>
    <scope>NUCLEOTIDE SEQUENCE [LARGE SCALE GENOMIC DNA]</scope>
</reference>
<keyword evidence="1" id="KW-0067">ATP-binding</keyword>
<accession>A0A1F6FPR9</accession>
<dbReference type="GO" id="GO:0005524">
    <property type="term" value="F:ATP binding"/>
    <property type="evidence" value="ECO:0007669"/>
    <property type="project" value="UniProtKB-UniRule"/>
</dbReference>
<name>A0A1F6FPR9_9BACT</name>
<evidence type="ECO:0000259" key="2">
    <source>
        <dbReference type="PROSITE" id="PS50975"/>
    </source>
</evidence>
<evidence type="ECO:0000256" key="1">
    <source>
        <dbReference type="PROSITE-ProRule" id="PRU00409"/>
    </source>
</evidence>
<sequence length="308" mass="35402">MQVIAISESDDHHVHKVMNRMKERSVTGLFIQTDQIFKSKTTWLVSPRRATIHPVMWDPSTTVVWNRSRTLTPAYMTEPVNSFIQQETDGYLSAVLNQYRTAKWVSKRDSLMFARSKIDQLVQAQKFGLTIPDTIVTTSEEDLKDFFEQHNGQIITKPIQTQVVWTSGDSLVFGTRWLTVNELGSTCSHSHTACLAQAAVDIDAEVRVVTFGRECHAFKMTPSQKVEDLKQLELSDIHHEVFELGTILKKQIGKLMDYYDLEFSACDFILKPDGELVFLELNPNGQWLWLEYKTGFDLTDRFIDFLNT</sequence>
<dbReference type="GO" id="GO:0046872">
    <property type="term" value="F:metal ion binding"/>
    <property type="evidence" value="ECO:0007669"/>
    <property type="project" value="InterPro"/>
</dbReference>
<comment type="caution">
    <text evidence="3">The sequence shown here is derived from an EMBL/GenBank/DDBJ whole genome shotgun (WGS) entry which is preliminary data.</text>
</comment>
<dbReference type="InterPro" id="IPR011761">
    <property type="entry name" value="ATP-grasp"/>
</dbReference>
<organism evidence="3 4">
    <name type="scientific">Candidatus Kaiserbacteria bacterium RIFOXYD1_FULL_42_15</name>
    <dbReference type="NCBI Taxonomy" id="1798532"/>
    <lineage>
        <taxon>Bacteria</taxon>
        <taxon>Candidatus Kaiseribacteriota</taxon>
    </lineage>
</organism>
<dbReference type="EMBL" id="MFMT01000039">
    <property type="protein sequence ID" value="OGG87854.1"/>
    <property type="molecule type" value="Genomic_DNA"/>
</dbReference>
<dbReference type="GO" id="GO:0005737">
    <property type="term" value="C:cytoplasm"/>
    <property type="evidence" value="ECO:0007669"/>
    <property type="project" value="TreeGrafter"/>
</dbReference>
<dbReference type="AlphaFoldDB" id="A0A1F6FPR9"/>
<proteinExistence type="predicted"/>
<dbReference type="GO" id="GO:0018169">
    <property type="term" value="F:ribosomal S6-glutamic acid ligase activity"/>
    <property type="evidence" value="ECO:0007669"/>
    <property type="project" value="TreeGrafter"/>
</dbReference>
<dbReference type="PROSITE" id="PS50975">
    <property type="entry name" value="ATP_GRASP"/>
    <property type="match status" value="1"/>
</dbReference>
<dbReference type="SUPFAM" id="SSF56059">
    <property type="entry name" value="Glutathione synthetase ATP-binding domain-like"/>
    <property type="match status" value="1"/>
</dbReference>
<keyword evidence="1" id="KW-0547">Nucleotide-binding</keyword>
<evidence type="ECO:0000313" key="4">
    <source>
        <dbReference type="Proteomes" id="UP000179230"/>
    </source>
</evidence>
<dbReference type="PANTHER" id="PTHR21621:SF0">
    <property type="entry name" value="BETA-CITRYLGLUTAMATE SYNTHASE B-RELATED"/>
    <property type="match status" value="1"/>
</dbReference>
<dbReference type="GO" id="GO:0009432">
    <property type="term" value="P:SOS response"/>
    <property type="evidence" value="ECO:0007669"/>
    <property type="project" value="TreeGrafter"/>
</dbReference>